<comment type="caution">
    <text evidence="2">The sequence shown here is derived from an EMBL/GenBank/DDBJ whole genome shotgun (WGS) entry which is preliminary data.</text>
</comment>
<feature type="compositionally biased region" description="Acidic residues" evidence="1">
    <location>
        <begin position="73"/>
        <end position="83"/>
    </location>
</feature>
<dbReference type="AlphaFoldDB" id="A0A103YLA6"/>
<dbReference type="Gramene" id="KVI11174">
    <property type="protein sequence ID" value="KVI11174"/>
    <property type="gene ID" value="Ccrd_010418"/>
</dbReference>
<feature type="compositionally biased region" description="Polar residues" evidence="1">
    <location>
        <begin position="58"/>
        <end position="68"/>
    </location>
</feature>
<proteinExistence type="predicted"/>
<evidence type="ECO:0000256" key="1">
    <source>
        <dbReference type="SAM" id="MobiDB-lite"/>
    </source>
</evidence>
<protein>
    <submittedName>
        <fullName evidence="2">Uncharacterized protein</fullName>
    </submittedName>
</protein>
<keyword evidence="3" id="KW-1185">Reference proteome</keyword>
<gene>
    <name evidence="2" type="ORF">Ccrd_010418</name>
</gene>
<dbReference type="EMBL" id="LEKV01000839">
    <property type="protein sequence ID" value="KVI11174.1"/>
    <property type="molecule type" value="Genomic_DNA"/>
</dbReference>
<accession>A0A103YLA6</accession>
<feature type="region of interest" description="Disordered" evidence="1">
    <location>
        <begin position="58"/>
        <end position="89"/>
    </location>
</feature>
<sequence>MVQDLLLSSYVDPNADQTVFQSLPHMVKWTKDNPPKKITGDQKSNVICSVQQLHNNNETTKQLASQQVKDSDSSDDDDDDTPDDVEHLPCDHIRVLLEIMESST</sequence>
<reference evidence="2 3" key="1">
    <citation type="journal article" date="2016" name="Sci. Rep.">
        <title>The genome sequence of the outbreeding globe artichoke constructed de novo incorporating a phase-aware low-pass sequencing strategy of F1 progeny.</title>
        <authorList>
            <person name="Scaglione D."/>
            <person name="Reyes-Chin-Wo S."/>
            <person name="Acquadro A."/>
            <person name="Froenicke L."/>
            <person name="Portis E."/>
            <person name="Beitel C."/>
            <person name="Tirone M."/>
            <person name="Mauro R."/>
            <person name="Lo Monaco A."/>
            <person name="Mauromicale G."/>
            <person name="Faccioli P."/>
            <person name="Cattivelli L."/>
            <person name="Rieseberg L."/>
            <person name="Michelmore R."/>
            <person name="Lanteri S."/>
        </authorList>
    </citation>
    <scope>NUCLEOTIDE SEQUENCE [LARGE SCALE GENOMIC DNA]</scope>
    <source>
        <strain evidence="2">2C</strain>
    </source>
</reference>
<evidence type="ECO:0000313" key="3">
    <source>
        <dbReference type="Proteomes" id="UP000243975"/>
    </source>
</evidence>
<name>A0A103YLA6_CYNCS</name>
<organism evidence="2 3">
    <name type="scientific">Cynara cardunculus var. scolymus</name>
    <name type="common">Globe artichoke</name>
    <name type="synonym">Cynara scolymus</name>
    <dbReference type="NCBI Taxonomy" id="59895"/>
    <lineage>
        <taxon>Eukaryota</taxon>
        <taxon>Viridiplantae</taxon>
        <taxon>Streptophyta</taxon>
        <taxon>Embryophyta</taxon>
        <taxon>Tracheophyta</taxon>
        <taxon>Spermatophyta</taxon>
        <taxon>Magnoliopsida</taxon>
        <taxon>eudicotyledons</taxon>
        <taxon>Gunneridae</taxon>
        <taxon>Pentapetalae</taxon>
        <taxon>asterids</taxon>
        <taxon>campanulids</taxon>
        <taxon>Asterales</taxon>
        <taxon>Asteraceae</taxon>
        <taxon>Carduoideae</taxon>
        <taxon>Cardueae</taxon>
        <taxon>Carduinae</taxon>
        <taxon>Cynara</taxon>
    </lineage>
</organism>
<dbReference type="Proteomes" id="UP000243975">
    <property type="component" value="Unassembled WGS sequence"/>
</dbReference>
<evidence type="ECO:0000313" key="2">
    <source>
        <dbReference type="EMBL" id="KVI11174.1"/>
    </source>
</evidence>